<feature type="region of interest" description="Disordered" evidence="2">
    <location>
        <begin position="440"/>
        <end position="505"/>
    </location>
</feature>
<gene>
    <name evidence="4" type="ORF">GCM10010170_042300</name>
</gene>
<keyword evidence="1" id="KW-0802">TPR repeat</keyword>
<accession>A0ABP5TG80</accession>
<dbReference type="SMART" id="SM00028">
    <property type="entry name" value="TPR"/>
    <property type="match status" value="1"/>
</dbReference>
<dbReference type="InterPro" id="IPR040826">
    <property type="entry name" value="HEPN_LA2681"/>
</dbReference>
<dbReference type="InterPro" id="IPR011990">
    <property type="entry name" value="TPR-like_helical_dom_sf"/>
</dbReference>
<dbReference type="SUPFAM" id="SSF48452">
    <property type="entry name" value="TPR-like"/>
    <property type="match status" value="1"/>
</dbReference>
<feature type="domain" description="LA2681-like HEPN" evidence="3">
    <location>
        <begin position="306"/>
        <end position="414"/>
    </location>
</feature>
<evidence type="ECO:0000256" key="2">
    <source>
        <dbReference type="SAM" id="MobiDB-lite"/>
    </source>
</evidence>
<proteinExistence type="predicted"/>
<evidence type="ECO:0000313" key="4">
    <source>
        <dbReference type="EMBL" id="GAA2351929.1"/>
    </source>
</evidence>
<organism evidence="4 5">
    <name type="scientific">Dactylosporangium salmoneum</name>
    <dbReference type="NCBI Taxonomy" id="53361"/>
    <lineage>
        <taxon>Bacteria</taxon>
        <taxon>Bacillati</taxon>
        <taxon>Actinomycetota</taxon>
        <taxon>Actinomycetes</taxon>
        <taxon>Micromonosporales</taxon>
        <taxon>Micromonosporaceae</taxon>
        <taxon>Dactylosporangium</taxon>
    </lineage>
</organism>
<reference evidence="5" key="1">
    <citation type="journal article" date="2019" name="Int. J. Syst. Evol. Microbiol.">
        <title>The Global Catalogue of Microorganisms (GCM) 10K type strain sequencing project: providing services to taxonomists for standard genome sequencing and annotation.</title>
        <authorList>
            <consortium name="The Broad Institute Genomics Platform"/>
            <consortium name="The Broad Institute Genome Sequencing Center for Infectious Disease"/>
            <person name="Wu L."/>
            <person name="Ma J."/>
        </authorList>
    </citation>
    <scope>NUCLEOTIDE SEQUENCE [LARGE SCALE GENOMIC DNA]</scope>
    <source>
        <strain evidence="5">JCM 3272</strain>
    </source>
</reference>
<protein>
    <recommendedName>
        <fullName evidence="3">LA2681-like HEPN domain-containing protein</fullName>
    </recommendedName>
</protein>
<evidence type="ECO:0000256" key="1">
    <source>
        <dbReference type="PROSITE-ProRule" id="PRU00339"/>
    </source>
</evidence>
<dbReference type="Gene3D" id="1.25.40.10">
    <property type="entry name" value="Tetratricopeptide repeat domain"/>
    <property type="match status" value="1"/>
</dbReference>
<dbReference type="Proteomes" id="UP001501444">
    <property type="component" value="Unassembled WGS sequence"/>
</dbReference>
<dbReference type="PROSITE" id="PS50005">
    <property type="entry name" value="TPR"/>
    <property type="match status" value="1"/>
</dbReference>
<keyword evidence="5" id="KW-1185">Reference proteome</keyword>
<dbReference type="InterPro" id="IPR019734">
    <property type="entry name" value="TPR_rpt"/>
</dbReference>
<evidence type="ECO:0000259" key="3">
    <source>
        <dbReference type="Pfam" id="PF18733"/>
    </source>
</evidence>
<feature type="repeat" description="TPR" evidence="1">
    <location>
        <begin position="157"/>
        <end position="190"/>
    </location>
</feature>
<evidence type="ECO:0000313" key="5">
    <source>
        <dbReference type="Proteomes" id="UP001501444"/>
    </source>
</evidence>
<comment type="caution">
    <text evidence="4">The sequence shown here is derived from an EMBL/GenBank/DDBJ whole genome shotgun (WGS) entry which is preliminary data.</text>
</comment>
<dbReference type="EMBL" id="BAAARV010000031">
    <property type="protein sequence ID" value="GAA2351929.1"/>
    <property type="molecule type" value="Genomic_DNA"/>
</dbReference>
<name>A0ABP5TG80_9ACTN</name>
<sequence length="559" mass="61538">MSADYHRLYQAILHHGGRRASAAADAAAEVLLIAAEVDAARLTSTETTALRFMCSSAVLNCAFDLRDTALLGQGRDLAEQALAETAPDEPLRFQCLYNVANALASECDFGLPGEGRRATWVPQLVANRLAHRVQLRKARKLFFEIGTAQGADPHTRSAAYCNLANSLDHSGRWAEAYDFYLRALDENPDNGNAAGNLAQLLQGRIGNGTGQLGHLAAVYDKYVTMAQSLRAGTVSFAGEATADRWDALELTESEGHLSHGLDDDTDEYRIWVAAHRLALSPAVEGLGTEEPHWDGAVIEQLYGTTAADVTPPILAEMNVLKSDFLVSRRLAFDGVVQIAEGLEQKADDSGYYVETLDHSLYGTQYSRLLLSQRSALDVLDKTAVVVNEYLNVGDRPDRVSFRKFWSESDGSVRANLVQSPARAIPAFALSELGSLRALAGAPKRRDPPDRACGTAGRHGCHRRLPQQDQPVRPRRLHRPRTPGNPFRVPVRHRPGGHLEPPGRSCRRVRADPVVRIHAVPGSRHARRRAVTSRRLQTRRRAVHWRPWPTDGSGTWHRTT</sequence>
<dbReference type="RefSeq" id="WP_344614163.1">
    <property type="nucleotide sequence ID" value="NZ_BAAARV010000031.1"/>
</dbReference>
<dbReference type="Pfam" id="PF18733">
    <property type="entry name" value="HEPN_LA2681"/>
    <property type="match status" value="1"/>
</dbReference>